<evidence type="ECO:0000313" key="1">
    <source>
        <dbReference type="EMBL" id="MDB9540460.1"/>
    </source>
</evidence>
<accession>A0ABT5AT56</accession>
<reference evidence="1 2" key="1">
    <citation type="submission" date="2023-01" db="EMBL/GenBank/DDBJ databases">
        <title>Genomes from the Australian National Cyanobacteria Reference Collection.</title>
        <authorList>
            <person name="Willis A."/>
            <person name="Lee E.M.F."/>
        </authorList>
    </citation>
    <scope>NUCLEOTIDE SEQUENCE [LARGE SCALE GENOMIC DNA]</scope>
    <source>
        <strain evidence="1 2">CS-1033</strain>
    </source>
</reference>
<dbReference type="EMBL" id="JAQMUH010000141">
    <property type="protein sequence ID" value="MDB9540460.1"/>
    <property type="molecule type" value="Genomic_DNA"/>
</dbReference>
<name>A0ABT5AT56_9CYAN</name>
<protein>
    <submittedName>
        <fullName evidence="1">Uncharacterized protein</fullName>
    </submittedName>
</protein>
<comment type="caution">
    <text evidence="1">The sequence shown here is derived from an EMBL/GenBank/DDBJ whole genome shotgun (WGS) entry which is preliminary data.</text>
</comment>
<organism evidence="1 2">
    <name type="scientific">Anabaenopsis arnoldii</name>
    <dbReference type="NCBI Taxonomy" id="2152938"/>
    <lineage>
        <taxon>Bacteria</taxon>
        <taxon>Bacillati</taxon>
        <taxon>Cyanobacteriota</taxon>
        <taxon>Cyanophyceae</taxon>
        <taxon>Nostocales</taxon>
        <taxon>Nodulariaceae</taxon>
        <taxon>Anabaenopsis</taxon>
    </lineage>
</organism>
<gene>
    <name evidence="1" type="ORF">PN457_12470</name>
</gene>
<keyword evidence="2" id="KW-1185">Reference proteome</keyword>
<proteinExistence type="predicted"/>
<dbReference type="RefSeq" id="WP_271733685.1">
    <property type="nucleotide sequence ID" value="NZ_JANQDP010000147.1"/>
</dbReference>
<sequence>MNKNQQPTRKYTGLFGVICSGLLIGAPLISTRVVAQQPTSQVNPCPSIYYEEPHNNRVVVPQGCPPNAFTRKLQAEGRLPVVPPTLPPSEMPLGVGGEAPDSDTLALNPCPGIYYEEPYNTRNVVPPGCPPNAITQQLLVQGIPPESAVLARPPMIAIEPPPSEEQQPPSAEISLANGMVEITLVNDTGANITYEVIGDTPPRSLEGQSEVTLQDLAAPVTVTFFREDGGLLEVTPEPSRKEGVMQLTFNETTDLGEDKNTVRIQDDGTVMLN</sequence>
<evidence type="ECO:0000313" key="2">
    <source>
        <dbReference type="Proteomes" id="UP001212499"/>
    </source>
</evidence>
<dbReference type="Proteomes" id="UP001212499">
    <property type="component" value="Unassembled WGS sequence"/>
</dbReference>